<name>C5KE28_PERM5</name>
<feature type="region of interest" description="Disordered" evidence="1">
    <location>
        <begin position="285"/>
        <end position="369"/>
    </location>
</feature>
<sequence length="429" mass="45745">MLASVVSNGIASVRKAWAGAVLGHPHYRRGGDGVLANAQCARVVFIGFGVQEREVRIFAPQQKTVIHTYFTAPSEGRSVSVEALLDGITCMTVMPAGEDEGVDRTAVVAGSTSGLLYVFNSLDSPAPSGVVTLTLPSVGEEEGPSGGKSCPAATAICYLHEEVWVGLENGGIMVLDKEFNKVDTFTSPSSLPSVESSEDRSASGHPQSASSQSAMSGSHDAITCINYCYMLDVVFTLAAHHTVVLWRREDRTIEHVYPTSIMTCGAPLSAFAVVQLDVKMELPLTRSSNQDNARTPQADESDNDDDGSEEIVHGPGEDSTAAGASTASPEETPKKRSHKKRGKKHHAKSSASPSGSSGEIQAAGAATTSEVEKPVALMVLGGTDGSIVLRQLVRRAADSRLQIILLRHFESLADFQRRMDDENYDEYCY</sequence>
<dbReference type="InterPro" id="IPR036322">
    <property type="entry name" value="WD40_repeat_dom_sf"/>
</dbReference>
<feature type="compositionally biased region" description="Basic residues" evidence="1">
    <location>
        <begin position="335"/>
        <end position="348"/>
    </location>
</feature>
<evidence type="ECO:0000256" key="1">
    <source>
        <dbReference type="SAM" id="MobiDB-lite"/>
    </source>
</evidence>
<dbReference type="EMBL" id="GG672192">
    <property type="protein sequence ID" value="EER17240.1"/>
    <property type="molecule type" value="Genomic_DNA"/>
</dbReference>
<dbReference type="SUPFAM" id="SSF50978">
    <property type="entry name" value="WD40 repeat-like"/>
    <property type="match status" value="1"/>
</dbReference>
<keyword evidence="3" id="KW-1185">Reference proteome</keyword>
<dbReference type="GeneID" id="9053561"/>
<accession>C5KE28</accession>
<evidence type="ECO:0000313" key="2">
    <source>
        <dbReference type="EMBL" id="EER17240.1"/>
    </source>
</evidence>
<feature type="region of interest" description="Disordered" evidence="1">
    <location>
        <begin position="188"/>
        <end position="215"/>
    </location>
</feature>
<protein>
    <submittedName>
        <fullName evidence="2">Uncharacterized protein</fullName>
    </submittedName>
</protein>
<dbReference type="Proteomes" id="UP000007800">
    <property type="component" value="Unassembled WGS sequence"/>
</dbReference>
<feature type="compositionally biased region" description="Low complexity" evidence="1">
    <location>
        <begin position="349"/>
        <end position="358"/>
    </location>
</feature>
<reference evidence="2 3" key="1">
    <citation type="submission" date="2008-07" db="EMBL/GenBank/DDBJ databases">
        <authorList>
            <person name="El-Sayed N."/>
            <person name="Caler E."/>
            <person name="Inman J."/>
            <person name="Amedeo P."/>
            <person name="Hass B."/>
            <person name="Wortman J."/>
        </authorList>
    </citation>
    <scope>NUCLEOTIDE SEQUENCE [LARGE SCALE GENOMIC DNA]</scope>
    <source>
        <strain evidence="3">ATCC 50983 / TXsc</strain>
    </source>
</reference>
<feature type="compositionally biased region" description="Polar residues" evidence="1">
    <location>
        <begin position="285"/>
        <end position="295"/>
    </location>
</feature>
<gene>
    <name evidence="2" type="ORF">Pmar_PMAR005761</name>
</gene>
<evidence type="ECO:0000313" key="3">
    <source>
        <dbReference type="Proteomes" id="UP000007800"/>
    </source>
</evidence>
<dbReference type="OrthoDB" id="430866at2759"/>
<proteinExistence type="predicted"/>
<dbReference type="InParanoid" id="C5KE28"/>
<dbReference type="RefSeq" id="XP_002785444.1">
    <property type="nucleotide sequence ID" value="XM_002785398.1"/>
</dbReference>
<feature type="compositionally biased region" description="Acidic residues" evidence="1">
    <location>
        <begin position="299"/>
        <end position="309"/>
    </location>
</feature>
<dbReference type="AlphaFoldDB" id="C5KE28"/>
<organism evidence="3">
    <name type="scientific">Perkinsus marinus (strain ATCC 50983 / TXsc)</name>
    <dbReference type="NCBI Taxonomy" id="423536"/>
    <lineage>
        <taxon>Eukaryota</taxon>
        <taxon>Sar</taxon>
        <taxon>Alveolata</taxon>
        <taxon>Perkinsozoa</taxon>
        <taxon>Perkinsea</taxon>
        <taxon>Perkinsida</taxon>
        <taxon>Perkinsidae</taxon>
        <taxon>Perkinsus</taxon>
    </lineage>
</organism>